<organism evidence="1 2">
    <name type="scientific">Phocaeicola vulgatus</name>
    <name type="common">Bacteroides vulgatus</name>
    <dbReference type="NCBI Taxonomy" id="821"/>
    <lineage>
        <taxon>Bacteria</taxon>
        <taxon>Pseudomonadati</taxon>
        <taxon>Bacteroidota</taxon>
        <taxon>Bacteroidia</taxon>
        <taxon>Bacteroidales</taxon>
        <taxon>Bacteroidaceae</taxon>
        <taxon>Phocaeicola</taxon>
    </lineage>
</organism>
<dbReference type="RefSeq" id="WP_007758570.1">
    <property type="nucleotide sequence ID" value="NZ_QSPP01000027.1"/>
</dbReference>
<evidence type="ECO:0000313" key="1">
    <source>
        <dbReference type="EMBL" id="RGJ87463.1"/>
    </source>
</evidence>
<comment type="caution">
    <text evidence="1">The sequence shown here is derived from an EMBL/GenBank/DDBJ whole genome shotgun (WGS) entry which is preliminary data.</text>
</comment>
<dbReference type="EMBL" id="QSPP01000027">
    <property type="protein sequence ID" value="RGJ87463.1"/>
    <property type="molecule type" value="Genomic_DNA"/>
</dbReference>
<gene>
    <name evidence="1" type="ORF">DXD46_10435</name>
</gene>
<protein>
    <submittedName>
        <fullName evidence="1">DUF1848 domain-containing protein</fullName>
    </submittedName>
</protein>
<dbReference type="InterPro" id="IPR014998">
    <property type="entry name" value="DUF1848"/>
</dbReference>
<dbReference type="AlphaFoldDB" id="A0A3E4JLF4"/>
<dbReference type="Proteomes" id="UP000260640">
    <property type="component" value="Unassembled WGS sequence"/>
</dbReference>
<name>A0A3E4JLF4_PHOVU</name>
<evidence type="ECO:0000313" key="2">
    <source>
        <dbReference type="Proteomes" id="UP000260640"/>
    </source>
</evidence>
<reference evidence="1 2" key="1">
    <citation type="submission" date="2018-08" db="EMBL/GenBank/DDBJ databases">
        <title>A genome reference for cultivated species of the human gut microbiota.</title>
        <authorList>
            <person name="Zou Y."/>
            <person name="Xue W."/>
            <person name="Luo G."/>
        </authorList>
    </citation>
    <scope>NUCLEOTIDE SEQUENCE [LARGE SCALE GENOMIC DNA]</scope>
    <source>
        <strain evidence="1 2">TM05-16</strain>
    </source>
</reference>
<dbReference type="Pfam" id="PF08902">
    <property type="entry name" value="DUF1848"/>
    <property type="match status" value="1"/>
</dbReference>
<proteinExistence type="predicted"/>
<sequence length="354" mass="41379">MATWKKAIKKRENGEDVEMQLPEIVSASRSTDIPAFYADWFFHRLKKGYSAWTNPFNGVRGYVSYENTRFIIFWSKNPRPLLEHLHELKELNIGCYIQYTLNDYENERLELGVPPLDERIETFKLLVKQLGIGHVIWRFDPLILTDKININLLLKKIEYIGNKLFGYTEKLVFSFADIASYKKVKLNLEKNGINYIEWNDASMNEFAKQLSELNKKWNYQLATCGERIDIQQYGIEHNHCVDDNLMIRFAHEDKVLMDFLKVDIIKMQPVLFDMPEIPEDAIKINDSTYAIKRKNNSDKGQRAFCGCMISKDIGEYSTCPHLCEYCYANTNKLSAKSNYKQHLNNSFSETITGK</sequence>
<accession>A0A3E4JLF4</accession>